<reference evidence="1 2" key="2">
    <citation type="submission" date="2019-05" db="EMBL/GenBank/DDBJ databases">
        <authorList>
            <person name="Lianzixin W."/>
        </authorList>
    </citation>
    <scope>NUCLEOTIDE SEQUENCE [LARGE SCALE GENOMIC DNA]</scope>
    <source>
        <strain evidence="1 2">EC11</strain>
    </source>
</reference>
<comment type="caution">
    <text evidence="1">The sequence shown here is derived from an EMBL/GenBank/DDBJ whole genome shotgun (WGS) entry which is preliminary data.</text>
</comment>
<dbReference type="Proteomes" id="UP000817854">
    <property type="component" value="Unassembled WGS sequence"/>
</dbReference>
<dbReference type="EMBL" id="VEVQ02000009">
    <property type="protein sequence ID" value="NHN26795.1"/>
    <property type="molecule type" value="Genomic_DNA"/>
</dbReference>
<evidence type="ECO:0008006" key="3">
    <source>
        <dbReference type="Google" id="ProtNLM"/>
    </source>
</evidence>
<dbReference type="InterPro" id="IPR036397">
    <property type="entry name" value="RNaseH_sf"/>
</dbReference>
<accession>A0ABX0ISG2</accession>
<dbReference type="SUPFAM" id="SSF53098">
    <property type="entry name" value="Ribonuclease H-like"/>
    <property type="match status" value="1"/>
</dbReference>
<dbReference type="Gene3D" id="3.30.420.10">
    <property type="entry name" value="Ribonuclease H-like superfamily/Ribonuclease H"/>
    <property type="match status" value="1"/>
</dbReference>
<evidence type="ECO:0000313" key="1">
    <source>
        <dbReference type="EMBL" id="NHN26795.1"/>
    </source>
</evidence>
<keyword evidence="2" id="KW-1185">Reference proteome</keyword>
<dbReference type="InterPro" id="IPR012337">
    <property type="entry name" value="RNaseH-like_sf"/>
</dbReference>
<evidence type="ECO:0000313" key="2">
    <source>
        <dbReference type="Proteomes" id="UP000817854"/>
    </source>
</evidence>
<organism evidence="1 2">
    <name type="scientific">Flavobacterium jejuense</name>
    <dbReference type="NCBI Taxonomy" id="1544455"/>
    <lineage>
        <taxon>Bacteria</taxon>
        <taxon>Pseudomonadati</taxon>
        <taxon>Bacteroidota</taxon>
        <taxon>Flavobacteriia</taxon>
        <taxon>Flavobacteriales</taxon>
        <taxon>Flavobacteriaceae</taxon>
        <taxon>Flavobacterium</taxon>
    </lineage>
</organism>
<reference evidence="2" key="1">
    <citation type="submission" date="2019-05" db="EMBL/GenBank/DDBJ databases">
        <title>Flavobacterium profundi sp. nov., isolated from a deep-sea seamount.</title>
        <authorList>
            <person name="Zhang D.-C."/>
        </authorList>
    </citation>
    <scope>NUCLEOTIDE SEQUENCE [LARGE SCALE GENOMIC DNA]</scope>
    <source>
        <strain evidence="2">EC11</strain>
    </source>
</reference>
<proteinExistence type="predicted"/>
<name>A0ABX0ISG2_9FLAO</name>
<dbReference type="RefSeq" id="WP_140963113.1">
    <property type="nucleotide sequence ID" value="NZ_VEVQ02000009.1"/>
</dbReference>
<protein>
    <recommendedName>
        <fullName evidence="3">Integrase catalytic domain-containing protein</fullName>
    </recommendedName>
</protein>
<gene>
    <name evidence="1" type="ORF">FIA58_014005</name>
</gene>
<sequence length="699" mass="81469">MNNPYEYYNNKLGIKISFLISDKSVDAESIKVITYNALFKRMNSDTCTEKQLRRASLNHDSLIEFNSLCQEWRNRITVKFGSPKQEVKKSWFEDHFEADKKAYDFFSAHTYGDDNRKLPLDLIELYTYNASVLNTVIKLKTNRKAYARALGVNSLNIWESLSNDVNQFRKVAHKLPTSSRGLRIQVNNYLKEGYISIISGRLQNKNAQKVKENEQMALLDELLAKHTNLDNVQVCNIYNTVAERLNWKTITSQTVGNRKEEKNLVILAGRKGVNALSNKMLMQNKRKAPSMPMIYWTMDGWDAELLYQATTVDNKGYSTTTYHNRLNVVLILDPFNKYPIGYAIGERESPKLIKEALRNAFQHTKELFGNYYKPYQLQADRYQKKHLTPMYEACTVKLTLTKVKNAKSKVIEPFFNRFNREYCQMFDNWSGHNVDSGSKNQPNDEFLNKIRRSFPDKEGCRMQIITALEADRSKKREAYVNNWENVPNEYRSEMLHEMYLKALGETTGFTNSLEPDGLNVKIEGQKLCFDSFDINFRKLSHLEWAVKYDPQDTSKVLVVNAENKKGKIEEIGTYQFILQEKYVQPMALAERSEGDALELKSVNDFNKNIINYITEERQENARHLETLFQRPELSDTLAKLILVDSRGQHKDRKSDNRLAEKSKKVLEFQEIVETKSTNESWLNQQNEYNKSKINLNDYL</sequence>
<reference evidence="1 2" key="3">
    <citation type="submission" date="2020-02" db="EMBL/GenBank/DDBJ databases">
        <title>Flavobacterium profundi sp. nov., isolated from a deep-sea seamount.</title>
        <authorList>
            <person name="Zhang D.-C."/>
        </authorList>
    </citation>
    <scope>NUCLEOTIDE SEQUENCE [LARGE SCALE GENOMIC DNA]</scope>
    <source>
        <strain evidence="1 2">EC11</strain>
    </source>
</reference>